<comment type="similarity">
    <text evidence="1">Belongs to the ComF/GntX family.</text>
</comment>
<keyword evidence="4" id="KW-1185">Reference proteome</keyword>
<dbReference type="AlphaFoldDB" id="A0A4P6UTE6"/>
<dbReference type="RefSeq" id="WP_208651723.1">
    <property type="nucleotide sequence ID" value="NZ_CP036528.1"/>
</dbReference>
<feature type="domain" description="Phosphoribosyltransferase" evidence="2">
    <location>
        <begin position="116"/>
        <end position="201"/>
    </location>
</feature>
<accession>A0A4P6UTE6</accession>
<dbReference type="Proteomes" id="UP000291151">
    <property type="component" value="Chromosome"/>
</dbReference>
<dbReference type="Gene3D" id="3.40.50.2020">
    <property type="match status" value="1"/>
</dbReference>
<dbReference type="CDD" id="cd06223">
    <property type="entry name" value="PRTases_typeI"/>
    <property type="match status" value="1"/>
</dbReference>
<evidence type="ECO:0000259" key="2">
    <source>
        <dbReference type="Pfam" id="PF00156"/>
    </source>
</evidence>
<dbReference type="EMBL" id="CP036528">
    <property type="protein sequence ID" value="QBK25336.1"/>
    <property type="molecule type" value="Genomic_DNA"/>
</dbReference>
<evidence type="ECO:0000256" key="1">
    <source>
        <dbReference type="ARBA" id="ARBA00008007"/>
    </source>
</evidence>
<dbReference type="InterPro" id="IPR051910">
    <property type="entry name" value="ComF/GntX_DNA_util-trans"/>
</dbReference>
<dbReference type="Pfam" id="PF00156">
    <property type="entry name" value="Pribosyltran"/>
    <property type="match status" value="1"/>
</dbReference>
<dbReference type="PANTHER" id="PTHR47505:SF1">
    <property type="entry name" value="DNA UTILIZATION PROTEIN YHGH"/>
    <property type="match status" value="1"/>
</dbReference>
<dbReference type="PANTHER" id="PTHR47505">
    <property type="entry name" value="DNA UTILIZATION PROTEIN YHGH"/>
    <property type="match status" value="1"/>
</dbReference>
<organism evidence="3 4">
    <name type="scientific">Ureibacillus thermophilus</name>
    <dbReference type="NCBI Taxonomy" id="367743"/>
    <lineage>
        <taxon>Bacteria</taxon>
        <taxon>Bacillati</taxon>
        <taxon>Bacillota</taxon>
        <taxon>Bacilli</taxon>
        <taxon>Bacillales</taxon>
        <taxon>Caryophanaceae</taxon>
        <taxon>Ureibacillus</taxon>
    </lineage>
</organism>
<sequence length="207" mass="24404">MNRTEIKNCLLCNKPLHTQMDWKRLFIRSFPKTICQECEEKFEPYSHEQKDEVVSLYHYNKAMQDFLHRYKFMHDVLLAKVFSEKIHHHLKNRKELIVPIPIHPEKLKERTFSHVDELLKQAQIPFVHLLEKTTTETQGGKTREQRLKTPQLFRLKENVQIYGKEILLVDDIYTTGTTIQHAKKALIEGGAKSVKAFTLIKVGGFHN</sequence>
<evidence type="ECO:0000313" key="4">
    <source>
        <dbReference type="Proteomes" id="UP000291151"/>
    </source>
</evidence>
<evidence type="ECO:0000313" key="3">
    <source>
        <dbReference type="EMBL" id="QBK25336.1"/>
    </source>
</evidence>
<dbReference type="InterPro" id="IPR000836">
    <property type="entry name" value="PRTase_dom"/>
</dbReference>
<gene>
    <name evidence="3" type="ORF">DKZ56_05390</name>
</gene>
<name>A0A4P6UTE6_9BACL</name>
<protein>
    <submittedName>
        <fullName evidence="3">ComF family protein</fullName>
    </submittedName>
</protein>
<proteinExistence type="inferred from homology"/>
<reference evidence="3 4" key="1">
    <citation type="submission" date="2019-02" db="EMBL/GenBank/DDBJ databases">
        <title>Ureibacillus thermophilus.</title>
        <authorList>
            <person name="Sunny J.S."/>
            <person name="Natarajan A."/>
            <person name="Saleena L.M."/>
        </authorList>
    </citation>
    <scope>NUCLEOTIDE SEQUENCE [LARGE SCALE GENOMIC DNA]</scope>
    <source>
        <strain evidence="3 4">LM102</strain>
    </source>
</reference>
<dbReference type="SUPFAM" id="SSF53271">
    <property type="entry name" value="PRTase-like"/>
    <property type="match status" value="1"/>
</dbReference>
<dbReference type="KEGG" id="uth:DKZ56_05390"/>
<dbReference type="InterPro" id="IPR029057">
    <property type="entry name" value="PRTase-like"/>
</dbReference>